<keyword evidence="2" id="KW-1185">Reference proteome</keyword>
<name>R9GWU5_9SPHI</name>
<sequence length="37" mass="4303">MTQSIENIDSNLGSIMLIVKSYNDFHHKYGKNNQKFS</sequence>
<protein>
    <submittedName>
        <fullName evidence="1">Uncharacterized protein</fullName>
    </submittedName>
</protein>
<proteinExistence type="predicted"/>
<dbReference type="Proteomes" id="UP000014174">
    <property type="component" value="Unassembled WGS sequence"/>
</dbReference>
<gene>
    <name evidence="1" type="ORF">ADIARSV_3373</name>
</gene>
<comment type="caution">
    <text evidence="1">The sequence shown here is derived from an EMBL/GenBank/DDBJ whole genome shotgun (WGS) entry which is preliminary data.</text>
</comment>
<reference evidence="1 2" key="1">
    <citation type="journal article" date="2013" name="Genome Announc.">
        <title>Draft Genome Sequence of Arcticibacter svalbardensis Strain MN12-7T, a Member of the Family Sphingobacteriaceae Isolated from an Arctic Soil Sample.</title>
        <authorList>
            <person name="Shivaji S."/>
            <person name="Ara S."/>
            <person name="Prasad S."/>
            <person name="Manasa B.P."/>
            <person name="Begum Z."/>
            <person name="Singh A."/>
            <person name="Kumar Pinnaka A."/>
        </authorList>
    </citation>
    <scope>NUCLEOTIDE SEQUENCE [LARGE SCALE GENOMIC DNA]</scope>
    <source>
        <strain evidence="1 2">MN12-7</strain>
    </source>
</reference>
<organism evidence="1 2">
    <name type="scientific">Arcticibacter svalbardensis MN12-7</name>
    <dbReference type="NCBI Taxonomy" id="1150600"/>
    <lineage>
        <taxon>Bacteria</taxon>
        <taxon>Pseudomonadati</taxon>
        <taxon>Bacteroidota</taxon>
        <taxon>Sphingobacteriia</taxon>
        <taxon>Sphingobacteriales</taxon>
        <taxon>Sphingobacteriaceae</taxon>
        <taxon>Arcticibacter</taxon>
    </lineage>
</organism>
<evidence type="ECO:0000313" key="2">
    <source>
        <dbReference type="Proteomes" id="UP000014174"/>
    </source>
</evidence>
<accession>R9GWU5</accession>
<dbReference type="EMBL" id="AQPN01000114">
    <property type="protein sequence ID" value="EOR93434.1"/>
    <property type="molecule type" value="Genomic_DNA"/>
</dbReference>
<dbReference type="AlphaFoldDB" id="R9GWU5"/>
<evidence type="ECO:0000313" key="1">
    <source>
        <dbReference type="EMBL" id="EOR93434.1"/>
    </source>
</evidence>